<dbReference type="InterPro" id="IPR036188">
    <property type="entry name" value="FAD/NAD-bd_sf"/>
</dbReference>
<reference evidence="2" key="1">
    <citation type="submission" date="2021-01" db="EMBL/GenBank/DDBJ databases">
        <title>Genome public.</title>
        <authorList>
            <person name="Liu C."/>
            <person name="Sun Q."/>
        </authorList>
    </citation>
    <scope>NUCLEOTIDE SEQUENCE [LARGE SCALE GENOMIC DNA]</scope>
    <source>
        <strain evidence="2">CGMCC 1.18722</strain>
    </source>
</reference>
<dbReference type="EMBL" id="JAERTZ010000025">
    <property type="protein sequence ID" value="MBL1378401.1"/>
    <property type="molecule type" value="Genomic_DNA"/>
</dbReference>
<proteinExistence type="predicted"/>
<dbReference type="SUPFAM" id="SSF51905">
    <property type="entry name" value="FAD/NAD(P)-binding domain"/>
    <property type="match status" value="1"/>
</dbReference>
<keyword evidence="2" id="KW-1185">Reference proteome</keyword>
<dbReference type="InterPro" id="IPR050464">
    <property type="entry name" value="Zeta_carotene_desat/Oxidored"/>
</dbReference>
<dbReference type="RefSeq" id="WP_202086746.1">
    <property type="nucleotide sequence ID" value="NZ_JAERTZ010000025.1"/>
</dbReference>
<dbReference type="PANTHER" id="PTHR42923">
    <property type="entry name" value="PROTOPORPHYRINOGEN OXIDASE"/>
    <property type="match status" value="1"/>
</dbReference>
<protein>
    <submittedName>
        <fullName evidence="1">NAD(P)-binding protein</fullName>
    </submittedName>
</protein>
<organism evidence="1 2">
    <name type="scientific">Zobellella iuensis</name>
    <dbReference type="NCBI Taxonomy" id="2803811"/>
    <lineage>
        <taxon>Bacteria</taxon>
        <taxon>Pseudomonadati</taxon>
        <taxon>Pseudomonadota</taxon>
        <taxon>Gammaproteobacteria</taxon>
        <taxon>Aeromonadales</taxon>
        <taxon>Aeromonadaceae</taxon>
        <taxon>Zobellella</taxon>
    </lineage>
</organism>
<dbReference type="Pfam" id="PF13450">
    <property type="entry name" value="NAD_binding_8"/>
    <property type="match status" value="1"/>
</dbReference>
<name>A0ABS1QU52_9GAMM</name>
<dbReference type="PANTHER" id="PTHR42923:SF3">
    <property type="entry name" value="PROTOPORPHYRINOGEN OXIDASE"/>
    <property type="match status" value="1"/>
</dbReference>
<comment type="caution">
    <text evidence="1">The sequence shown here is derived from an EMBL/GenBank/DDBJ whole genome shotgun (WGS) entry which is preliminary data.</text>
</comment>
<dbReference type="Gene3D" id="3.50.50.60">
    <property type="entry name" value="FAD/NAD(P)-binding domain"/>
    <property type="match status" value="1"/>
</dbReference>
<accession>A0ABS1QU52</accession>
<gene>
    <name evidence="1" type="ORF">JKV55_13860</name>
</gene>
<sequence>MGLTAIVGAGLSGILAAHLSRQQGDEVILIEADDGCGGLLRSINVNDYWFDQGTHFVSETGDDVIDRFLFEDKKVASMVCFNETLAGSYFNGRLSEVSPYLNLTTLQRENCATIAYEMLCRLGQTCSSKPSNAAEYYYQHYGQNFIQKIANPVYEKFYGTTPENLSDKVAQLFDLNRILLFTPESSQTLKVESSINNLIGFHGSTPGVMKYYPKKGGIESWIKELITSLQQQKVKILTSSRIQSIIEESKKIRGLILQNGQEIRIDKLVWSSPSPLLANLCNIKLNTLPPQSRHTLLYDIVYDKPLNSDCHYINCHAPELSSGRITLYQNLANGYRSGYGCTVEVLVAPDQATPTMDNIHNELMLIGLVSEKYKHCYKGIRKLKSGFPILTPSVVSHTQMASEKLMMKYENLTLTGRGNNNAFFMNEVLINTKNELFKFR</sequence>
<dbReference type="Proteomes" id="UP000638570">
    <property type="component" value="Unassembled WGS sequence"/>
</dbReference>
<evidence type="ECO:0000313" key="2">
    <source>
        <dbReference type="Proteomes" id="UP000638570"/>
    </source>
</evidence>
<evidence type="ECO:0000313" key="1">
    <source>
        <dbReference type="EMBL" id="MBL1378401.1"/>
    </source>
</evidence>